<organism evidence="4">
    <name type="scientific">freshwater metagenome</name>
    <dbReference type="NCBI Taxonomy" id="449393"/>
    <lineage>
        <taxon>unclassified sequences</taxon>
        <taxon>metagenomes</taxon>
        <taxon>ecological metagenomes</taxon>
    </lineage>
</organism>
<dbReference type="PANTHER" id="PTHR34580">
    <property type="match status" value="1"/>
</dbReference>
<dbReference type="Pfam" id="PF19187">
    <property type="entry name" value="HTH_PafC"/>
    <property type="match status" value="1"/>
</dbReference>
<dbReference type="InterPro" id="IPR043839">
    <property type="entry name" value="PafC_HTH"/>
</dbReference>
<dbReference type="EMBL" id="CAEZSD010000049">
    <property type="protein sequence ID" value="CAB4532558.1"/>
    <property type="molecule type" value="Genomic_DNA"/>
</dbReference>
<dbReference type="PANTHER" id="PTHR34580:SF1">
    <property type="entry name" value="PROTEIN PAFC"/>
    <property type="match status" value="1"/>
</dbReference>
<dbReference type="Pfam" id="PF13280">
    <property type="entry name" value="WYL"/>
    <property type="match status" value="1"/>
</dbReference>
<dbReference type="Pfam" id="PF25583">
    <property type="entry name" value="WCX"/>
    <property type="match status" value="1"/>
</dbReference>
<dbReference type="InterPro" id="IPR028349">
    <property type="entry name" value="PafC-like"/>
</dbReference>
<evidence type="ECO:0000259" key="2">
    <source>
        <dbReference type="Pfam" id="PF19187"/>
    </source>
</evidence>
<feature type="domain" description="PafC HTH" evidence="2">
    <location>
        <begin position="12"/>
        <end position="113"/>
    </location>
</feature>
<dbReference type="InterPro" id="IPR057727">
    <property type="entry name" value="WCX_dom"/>
</dbReference>
<proteinExistence type="predicted"/>
<feature type="domain" description="WYL" evidence="1">
    <location>
        <begin position="139"/>
        <end position="206"/>
    </location>
</feature>
<accession>A0A6J6B1X3</accession>
<dbReference type="InterPro" id="IPR051534">
    <property type="entry name" value="CBASS_pafABC_assoc_protein"/>
</dbReference>
<reference evidence="4" key="1">
    <citation type="submission" date="2020-05" db="EMBL/GenBank/DDBJ databases">
        <authorList>
            <person name="Chiriac C."/>
            <person name="Salcher M."/>
            <person name="Ghai R."/>
            <person name="Kavagutti S V."/>
        </authorList>
    </citation>
    <scope>NUCLEOTIDE SEQUENCE</scope>
</reference>
<evidence type="ECO:0000259" key="1">
    <source>
        <dbReference type="Pfam" id="PF13280"/>
    </source>
</evidence>
<dbReference type="PIRSF" id="PIRSF016838">
    <property type="entry name" value="PafC"/>
    <property type="match status" value="1"/>
</dbReference>
<dbReference type="AlphaFoldDB" id="A0A6J6B1X3"/>
<protein>
    <submittedName>
        <fullName evidence="4">Unannotated protein</fullName>
    </submittedName>
</protein>
<evidence type="ECO:0000259" key="3">
    <source>
        <dbReference type="Pfam" id="PF25583"/>
    </source>
</evidence>
<feature type="domain" description="WCX" evidence="3">
    <location>
        <begin position="224"/>
        <end position="293"/>
    </location>
</feature>
<name>A0A6J6B1X3_9ZZZZ</name>
<dbReference type="InterPro" id="IPR026881">
    <property type="entry name" value="WYL_dom"/>
</dbReference>
<sequence>MVKKSSPTEKAARLLDLVPYLYSHQGIALSDLSSTFGVSESEIISDLNTLWMCGESRFDLVDLEFESGFVSIRNAESLNMVRSLSTQETMSILFGLDLLREELGDQRADLINQIDALKVLLNEQISHIVSASPLVNTAILEAIHASIEMRKALSITYRSISDDVISTRTIDALEFVSRGSKVFLQAFCHSAQSGRTFRLDRIESATLTQVDATKVHSLKQSPSTLEIKLRIHSESRRAHETFGNLRENPDGSYQGVVFSKQWLIREILASAGAIELLEPVEIRDEIALEATALSAAYR</sequence>
<gene>
    <name evidence="4" type="ORF">UFOPK1399_00537</name>
</gene>
<dbReference type="PROSITE" id="PS52050">
    <property type="entry name" value="WYL"/>
    <property type="match status" value="1"/>
</dbReference>
<evidence type="ECO:0000313" key="4">
    <source>
        <dbReference type="EMBL" id="CAB4532558.1"/>
    </source>
</evidence>